<proteinExistence type="predicted"/>
<reference evidence="2" key="1">
    <citation type="submission" date="2021-06" db="EMBL/GenBank/DDBJ databases">
        <authorList>
            <person name="Kallberg Y."/>
            <person name="Tangrot J."/>
            <person name="Rosling A."/>
        </authorList>
    </citation>
    <scope>NUCLEOTIDE SEQUENCE</scope>
    <source>
        <strain evidence="2">UK204</strain>
    </source>
</reference>
<protein>
    <submittedName>
        <fullName evidence="2">2145_t:CDS:1</fullName>
    </submittedName>
</protein>
<feature type="transmembrane region" description="Helical" evidence="1">
    <location>
        <begin position="12"/>
        <end position="32"/>
    </location>
</feature>
<dbReference type="EMBL" id="CAJVPQ010003991">
    <property type="protein sequence ID" value="CAG8642072.1"/>
    <property type="molecule type" value="Genomic_DNA"/>
</dbReference>
<feature type="transmembrane region" description="Helical" evidence="1">
    <location>
        <begin position="121"/>
        <end position="141"/>
    </location>
</feature>
<evidence type="ECO:0000313" key="3">
    <source>
        <dbReference type="Proteomes" id="UP000789570"/>
    </source>
</evidence>
<dbReference type="OrthoDB" id="2348943at2759"/>
<keyword evidence="1" id="KW-1133">Transmembrane helix</keyword>
<keyword evidence="1" id="KW-0472">Membrane</keyword>
<comment type="caution">
    <text evidence="2">The sequence shown here is derived from an EMBL/GenBank/DDBJ whole genome shotgun (WGS) entry which is preliminary data.</text>
</comment>
<accession>A0A9N9GZV1</accession>
<name>A0A9N9GZV1_9GLOM</name>
<sequence>MDITVNCDVESTFPIIAIVISSIGVLVIGYHLDNLHVNYFGVDYKFNMVICGLRDDEIKYSRAPHGMSYITVLISLTLGAILIACSFLYTFKPIIRLQIRFNNSTNSHDSPSINPQNIIVGWWYMTTSGLIAISYFIFCILNTTKGPRIFYDPLSNSIDYIHRTLFILDVSMPPPKFFLNFVKSKFLPRDLFIIPNSSVNSFEDFVLENTITNPDNTNTNIVFNNHGDV</sequence>
<keyword evidence="1" id="KW-0812">Transmembrane</keyword>
<keyword evidence="3" id="KW-1185">Reference proteome</keyword>
<organism evidence="2 3">
    <name type="scientific">Funneliformis caledonium</name>
    <dbReference type="NCBI Taxonomy" id="1117310"/>
    <lineage>
        <taxon>Eukaryota</taxon>
        <taxon>Fungi</taxon>
        <taxon>Fungi incertae sedis</taxon>
        <taxon>Mucoromycota</taxon>
        <taxon>Glomeromycotina</taxon>
        <taxon>Glomeromycetes</taxon>
        <taxon>Glomerales</taxon>
        <taxon>Glomeraceae</taxon>
        <taxon>Funneliformis</taxon>
    </lineage>
</organism>
<evidence type="ECO:0000256" key="1">
    <source>
        <dbReference type="SAM" id="Phobius"/>
    </source>
</evidence>
<gene>
    <name evidence="2" type="ORF">FCALED_LOCUS10620</name>
</gene>
<feature type="transmembrane region" description="Helical" evidence="1">
    <location>
        <begin position="69"/>
        <end position="91"/>
    </location>
</feature>
<dbReference type="Proteomes" id="UP000789570">
    <property type="component" value="Unassembled WGS sequence"/>
</dbReference>
<dbReference type="AlphaFoldDB" id="A0A9N9GZV1"/>
<evidence type="ECO:0000313" key="2">
    <source>
        <dbReference type="EMBL" id="CAG8642072.1"/>
    </source>
</evidence>